<gene>
    <name evidence="2" type="ORF">CEURO_LOCUS6210</name>
</gene>
<reference evidence="2" key="1">
    <citation type="submission" date="2022-07" db="EMBL/GenBank/DDBJ databases">
        <authorList>
            <person name="Macas J."/>
            <person name="Novak P."/>
            <person name="Neumann P."/>
        </authorList>
    </citation>
    <scope>NUCLEOTIDE SEQUENCE</scope>
</reference>
<dbReference type="Proteomes" id="UP001152484">
    <property type="component" value="Unassembled WGS sequence"/>
</dbReference>
<keyword evidence="3" id="KW-1185">Reference proteome</keyword>
<proteinExistence type="predicted"/>
<evidence type="ECO:0000313" key="3">
    <source>
        <dbReference type="Proteomes" id="UP001152484"/>
    </source>
</evidence>
<comment type="caution">
    <text evidence="2">The sequence shown here is derived from an EMBL/GenBank/DDBJ whole genome shotgun (WGS) entry which is preliminary data.</text>
</comment>
<dbReference type="AlphaFoldDB" id="A0A9P0YUB1"/>
<accession>A0A9P0YUB1</accession>
<organism evidence="2 3">
    <name type="scientific">Cuscuta europaea</name>
    <name type="common">European dodder</name>
    <dbReference type="NCBI Taxonomy" id="41803"/>
    <lineage>
        <taxon>Eukaryota</taxon>
        <taxon>Viridiplantae</taxon>
        <taxon>Streptophyta</taxon>
        <taxon>Embryophyta</taxon>
        <taxon>Tracheophyta</taxon>
        <taxon>Spermatophyta</taxon>
        <taxon>Magnoliopsida</taxon>
        <taxon>eudicotyledons</taxon>
        <taxon>Gunneridae</taxon>
        <taxon>Pentapetalae</taxon>
        <taxon>asterids</taxon>
        <taxon>lamiids</taxon>
        <taxon>Solanales</taxon>
        <taxon>Convolvulaceae</taxon>
        <taxon>Cuscuteae</taxon>
        <taxon>Cuscuta</taxon>
        <taxon>Cuscuta subgen. Cuscuta</taxon>
    </lineage>
</organism>
<feature type="compositionally biased region" description="Basic residues" evidence="1">
    <location>
        <begin position="143"/>
        <end position="156"/>
    </location>
</feature>
<evidence type="ECO:0000256" key="1">
    <source>
        <dbReference type="SAM" id="MobiDB-lite"/>
    </source>
</evidence>
<protein>
    <submittedName>
        <fullName evidence="2">Uncharacterized protein</fullName>
    </submittedName>
</protein>
<evidence type="ECO:0000313" key="2">
    <source>
        <dbReference type="EMBL" id="CAH9077165.1"/>
    </source>
</evidence>
<dbReference type="EMBL" id="CAMAPE010000010">
    <property type="protein sequence ID" value="CAH9077165.1"/>
    <property type="molecule type" value="Genomic_DNA"/>
</dbReference>
<sequence>MLISLAVCSASLRRIVTLFIPEGRNGLGSNLFLTGIMRALALLTDNTTKLPSLVPDHTSCEDFSGDHTEVFDCEDDFGEQFYTHLGDDILGHASESKKRAPISSVEGLWDSDTNQNICNKALLITRENYLLTENLNTQIKMYRKKNQQSHHMRTRSQTRVEY</sequence>
<feature type="region of interest" description="Disordered" evidence="1">
    <location>
        <begin position="143"/>
        <end position="162"/>
    </location>
</feature>
<name>A0A9P0YUB1_CUSEU</name>